<feature type="region of interest" description="Disordered" evidence="4">
    <location>
        <begin position="362"/>
        <end position="421"/>
    </location>
</feature>
<dbReference type="AlphaFoldDB" id="A0ABD2J623"/>
<accession>A0ABD2J623</accession>
<protein>
    <recommendedName>
        <fullName evidence="5">Aminoacyl-transfer RNA synthetases class-II family profile domain-containing protein</fullName>
    </recommendedName>
</protein>
<keyword evidence="1" id="KW-0436">Ligase</keyword>
<dbReference type="InterPro" id="IPR006195">
    <property type="entry name" value="aa-tRNA-synth_II"/>
</dbReference>
<feature type="compositionally biased region" description="Polar residues" evidence="4">
    <location>
        <begin position="392"/>
        <end position="401"/>
    </location>
</feature>
<feature type="domain" description="Aminoacyl-transfer RNA synthetases class-II family profile" evidence="5">
    <location>
        <begin position="220"/>
        <end position="357"/>
    </location>
</feature>
<dbReference type="GO" id="GO:0000166">
    <property type="term" value="F:nucleotide binding"/>
    <property type="evidence" value="ECO:0007669"/>
    <property type="project" value="UniProtKB-KW"/>
</dbReference>
<dbReference type="Pfam" id="PF00152">
    <property type="entry name" value="tRNA-synt_2"/>
    <property type="match status" value="1"/>
</dbReference>
<dbReference type="InterPro" id="IPR045864">
    <property type="entry name" value="aa-tRNA-synth_II/BPL/LPL"/>
</dbReference>
<evidence type="ECO:0000256" key="2">
    <source>
        <dbReference type="ARBA" id="ARBA00022741"/>
    </source>
</evidence>
<dbReference type="Proteomes" id="UP001620626">
    <property type="component" value="Unassembled WGS sequence"/>
</dbReference>
<keyword evidence="3" id="KW-0067">ATP-binding</keyword>
<evidence type="ECO:0000259" key="5">
    <source>
        <dbReference type="PROSITE" id="PS50862"/>
    </source>
</evidence>
<sequence>MSGSKNAVDIIGVVGHPSRSKRGELLCCAYGGRAVDPLFSHAPVENSDHEPNRWRCDCENLSPRTNNDLDMKLYLRVAPELWHLTVCTKLAASSDNEMLVTLNAEPRVHLLRNSYLNFTWHLTRLRGPDRMRITEDLLLSKMVHSIFGTHKLTYHPNGTDKEPVYELDFTPPFKRINIYDELSTILGVQLPDADKLDTPEARDFFDRIATEHGVDCTQPRSCARLLDKLIGEFIEPKLINPTFLTGHPQIMSPLAKWHRSRPGLTERFELFACTKELCNAYTELNDPLRQRELFEQQAKAREAGDDEAQAVDENFCTALEYGLPPTAGWGMGIDRLTMMLTDSHNIKEVLFFPAMRPAPEGHNLLDDVEGGEEGTAAAERGGEDGKLEKGQKQQQPTNNSINKQPKQQQRQKQNKNAAAKN</sequence>
<dbReference type="Gene3D" id="3.30.930.10">
    <property type="entry name" value="Bira Bifunctional Protein, Domain 2"/>
    <property type="match status" value="1"/>
</dbReference>
<evidence type="ECO:0000256" key="4">
    <source>
        <dbReference type="SAM" id="MobiDB-lite"/>
    </source>
</evidence>
<dbReference type="SUPFAM" id="SSF55681">
    <property type="entry name" value="Class II aaRS and biotin synthetases"/>
    <property type="match status" value="1"/>
</dbReference>
<comment type="caution">
    <text evidence="6">The sequence shown here is derived from an EMBL/GenBank/DDBJ whole genome shotgun (WGS) entry which is preliminary data.</text>
</comment>
<keyword evidence="2" id="KW-0547">Nucleotide-binding</keyword>
<feature type="compositionally biased region" description="Low complexity" evidence="4">
    <location>
        <begin position="402"/>
        <end position="421"/>
    </location>
</feature>
<evidence type="ECO:0000256" key="3">
    <source>
        <dbReference type="ARBA" id="ARBA00022840"/>
    </source>
</evidence>
<proteinExistence type="predicted"/>
<keyword evidence="7" id="KW-1185">Reference proteome</keyword>
<dbReference type="EMBL" id="JBICBT010001113">
    <property type="protein sequence ID" value="KAL3082263.1"/>
    <property type="molecule type" value="Genomic_DNA"/>
</dbReference>
<evidence type="ECO:0000313" key="7">
    <source>
        <dbReference type="Proteomes" id="UP001620626"/>
    </source>
</evidence>
<name>A0ABD2J623_9BILA</name>
<evidence type="ECO:0000313" key="6">
    <source>
        <dbReference type="EMBL" id="KAL3082263.1"/>
    </source>
</evidence>
<gene>
    <name evidence="6" type="ORF">niasHT_033068</name>
</gene>
<evidence type="ECO:0000256" key="1">
    <source>
        <dbReference type="ARBA" id="ARBA00022598"/>
    </source>
</evidence>
<reference evidence="6 7" key="1">
    <citation type="submission" date="2024-10" db="EMBL/GenBank/DDBJ databases">
        <authorList>
            <person name="Kim D."/>
        </authorList>
    </citation>
    <scope>NUCLEOTIDE SEQUENCE [LARGE SCALE GENOMIC DNA]</scope>
    <source>
        <strain evidence="6">BH-2024</strain>
    </source>
</reference>
<dbReference type="PANTHER" id="PTHR42918">
    <property type="entry name" value="LYSYL-TRNA SYNTHETASE"/>
    <property type="match status" value="1"/>
</dbReference>
<dbReference type="PROSITE" id="PS50862">
    <property type="entry name" value="AA_TRNA_LIGASE_II"/>
    <property type="match status" value="1"/>
</dbReference>
<dbReference type="InterPro" id="IPR004364">
    <property type="entry name" value="Aa-tRNA-synt_II"/>
</dbReference>
<feature type="compositionally biased region" description="Basic and acidic residues" evidence="4">
    <location>
        <begin position="380"/>
        <end position="391"/>
    </location>
</feature>
<dbReference type="PANTHER" id="PTHR42918:SF9">
    <property type="entry name" value="LYSINE--TRNA LIGASE"/>
    <property type="match status" value="1"/>
</dbReference>
<organism evidence="6 7">
    <name type="scientific">Heterodera trifolii</name>
    <dbReference type="NCBI Taxonomy" id="157864"/>
    <lineage>
        <taxon>Eukaryota</taxon>
        <taxon>Metazoa</taxon>
        <taxon>Ecdysozoa</taxon>
        <taxon>Nematoda</taxon>
        <taxon>Chromadorea</taxon>
        <taxon>Rhabditida</taxon>
        <taxon>Tylenchina</taxon>
        <taxon>Tylenchomorpha</taxon>
        <taxon>Tylenchoidea</taxon>
        <taxon>Heteroderidae</taxon>
        <taxon>Heteroderinae</taxon>
        <taxon>Heterodera</taxon>
    </lineage>
</organism>